<keyword evidence="2" id="KW-0378">Hydrolase</keyword>
<evidence type="ECO:0000313" key="3">
    <source>
        <dbReference type="Proteomes" id="UP000337189"/>
    </source>
</evidence>
<dbReference type="PANTHER" id="PTHR46246">
    <property type="entry name" value="GUANOSINE-3',5'-BIS(DIPHOSPHATE) 3'-PYROPHOSPHOHYDROLASE MESH1"/>
    <property type="match status" value="1"/>
</dbReference>
<gene>
    <name evidence="2" type="ORF">PCO31110_04700</name>
</gene>
<evidence type="ECO:0000313" key="2">
    <source>
        <dbReference type="EMBL" id="VVE50224.1"/>
    </source>
</evidence>
<sequence>MLIRATSDRKFAVRPVLDKRAPDLNWIGGTRMCMSNLADMLSAIHFAADRHKNQRRKDVEVSPYINHPIAVAHLLSTTGKITEVSVLQAAILHDTIEDTHTTFEELRLLFGQEVATLVAEVSDDKSQPKQLRKDLQVQHAAQKSHKAAMIKIADVTCNLRDLINAPPPQWSLERRKEYFGWAARVVAGLHCDNASLLRAFEIVRELGAGLHPGEVLDLER</sequence>
<reference evidence="2 3" key="1">
    <citation type="submission" date="2019-08" db="EMBL/GenBank/DDBJ databases">
        <authorList>
            <person name="Peeters C."/>
        </authorList>
    </citation>
    <scope>NUCLEOTIDE SEQUENCE [LARGE SCALE GENOMIC DNA]</scope>
    <source>
        <strain evidence="2 3">LMG 31110</strain>
    </source>
</reference>
<dbReference type="PANTHER" id="PTHR46246:SF1">
    <property type="entry name" value="GUANOSINE-3',5'-BIS(DIPHOSPHATE) 3'-PYROPHOSPHOHYDROLASE MESH1"/>
    <property type="match status" value="1"/>
</dbReference>
<proteinExistence type="predicted"/>
<accession>A0A5E4YN01</accession>
<dbReference type="InterPro" id="IPR052194">
    <property type="entry name" value="MESH1"/>
</dbReference>
<protein>
    <submittedName>
        <fullName evidence="2">Phosphohydrolase</fullName>
    </submittedName>
</protein>
<dbReference type="SUPFAM" id="SSF109604">
    <property type="entry name" value="HD-domain/PDEase-like"/>
    <property type="match status" value="1"/>
</dbReference>
<organism evidence="2 3">
    <name type="scientific">Pandoraea communis</name>
    <dbReference type="NCBI Taxonomy" id="2508297"/>
    <lineage>
        <taxon>Bacteria</taxon>
        <taxon>Pseudomonadati</taxon>
        <taxon>Pseudomonadota</taxon>
        <taxon>Betaproteobacteria</taxon>
        <taxon>Burkholderiales</taxon>
        <taxon>Burkholderiaceae</taxon>
        <taxon>Pandoraea</taxon>
    </lineage>
</organism>
<dbReference type="Gene3D" id="1.10.3210.10">
    <property type="entry name" value="Hypothetical protein af1432"/>
    <property type="match status" value="1"/>
</dbReference>
<evidence type="ECO:0000259" key="1">
    <source>
        <dbReference type="SMART" id="SM00471"/>
    </source>
</evidence>
<dbReference type="Proteomes" id="UP000337189">
    <property type="component" value="Unassembled WGS sequence"/>
</dbReference>
<dbReference type="Pfam" id="PF13328">
    <property type="entry name" value="HD_4"/>
    <property type="match status" value="1"/>
</dbReference>
<dbReference type="EMBL" id="CABPSJ010000008">
    <property type="protein sequence ID" value="VVE50224.1"/>
    <property type="molecule type" value="Genomic_DNA"/>
</dbReference>
<dbReference type="AlphaFoldDB" id="A0A5E4YN01"/>
<dbReference type="SMART" id="SM00471">
    <property type="entry name" value="HDc"/>
    <property type="match status" value="1"/>
</dbReference>
<dbReference type="GO" id="GO:0008893">
    <property type="term" value="F:guanosine-3',5'-bis(diphosphate) 3'-diphosphatase activity"/>
    <property type="evidence" value="ECO:0007669"/>
    <property type="project" value="TreeGrafter"/>
</dbReference>
<feature type="domain" description="HD/PDEase" evidence="1">
    <location>
        <begin position="60"/>
        <end position="168"/>
    </location>
</feature>
<dbReference type="InterPro" id="IPR003607">
    <property type="entry name" value="HD/PDEase_dom"/>
</dbReference>
<name>A0A5E4YN01_9BURK</name>